<proteinExistence type="predicted"/>
<organism evidence="1 2">
    <name type="scientific">Desulfoglaeba alkanexedens ALDC</name>
    <dbReference type="NCBI Taxonomy" id="980445"/>
    <lineage>
        <taxon>Bacteria</taxon>
        <taxon>Pseudomonadati</taxon>
        <taxon>Thermodesulfobacteriota</taxon>
        <taxon>Syntrophobacteria</taxon>
        <taxon>Syntrophobacterales</taxon>
        <taxon>Syntrophobacteraceae</taxon>
        <taxon>Desulfoglaeba</taxon>
    </lineage>
</organism>
<reference evidence="1 2" key="1">
    <citation type="submission" date="2019-05" db="EMBL/GenBank/DDBJ databases">
        <title>The Complete Genome Sequence of the n-alkane-degrading Desulfoglaeba alkanexedens ALDC reveals multiple alkylsuccinate synthase gene clusters.</title>
        <authorList>
            <person name="Callaghan A.V."/>
            <person name="Davidova I.A."/>
            <person name="Duncan K.E."/>
            <person name="Morris B."/>
            <person name="McInerney M.J."/>
        </authorList>
    </citation>
    <scope>NUCLEOTIDE SEQUENCE [LARGE SCALE GENOMIC DNA]</scope>
    <source>
        <strain evidence="1 2">ALDC</strain>
    </source>
</reference>
<dbReference type="EMBL" id="CP040098">
    <property type="protein sequence ID" value="QCQ22349.1"/>
    <property type="molecule type" value="Genomic_DNA"/>
</dbReference>
<name>A0A4P8L3A9_9BACT</name>
<sequence length="134" mass="16086">MADIIEFGKRSLDLKSERDTTERQRKIEALRKIFQCTRCMFKCAKCGAQLDTQDRGQTGTYAGPYLFCSNCREEYEEYRARVEGKTAHPKYYWHNDLWMRVWESWLEHQKSLDDYRRSKEFLQLVQEVEALLGQ</sequence>
<accession>A0A4P8L3A9</accession>
<dbReference type="KEGG" id="dax:FDQ92_09365"/>
<evidence type="ECO:0000313" key="1">
    <source>
        <dbReference type="EMBL" id="QCQ22349.1"/>
    </source>
</evidence>
<dbReference type="Proteomes" id="UP000298602">
    <property type="component" value="Chromosome"/>
</dbReference>
<dbReference type="AlphaFoldDB" id="A0A4P8L3A9"/>
<gene>
    <name evidence="1" type="ORF">FDQ92_09365</name>
</gene>
<keyword evidence="2" id="KW-1185">Reference proteome</keyword>
<protein>
    <submittedName>
        <fullName evidence="1">Uncharacterized protein</fullName>
    </submittedName>
</protein>
<dbReference type="RefSeq" id="WP_137424453.1">
    <property type="nucleotide sequence ID" value="NZ_CP040098.1"/>
</dbReference>
<evidence type="ECO:0000313" key="2">
    <source>
        <dbReference type="Proteomes" id="UP000298602"/>
    </source>
</evidence>
<dbReference type="OrthoDB" id="5520622at2"/>
<reference evidence="1 2" key="2">
    <citation type="submission" date="2019-05" db="EMBL/GenBank/DDBJ databases">
        <authorList>
            <person name="Suflita J.M."/>
            <person name="Marks C.R."/>
        </authorList>
    </citation>
    <scope>NUCLEOTIDE SEQUENCE [LARGE SCALE GENOMIC DNA]</scope>
    <source>
        <strain evidence="1 2">ALDC</strain>
    </source>
</reference>